<organism evidence="2 3">
    <name type="scientific">Allomyces macrogynus (strain ATCC 38327)</name>
    <name type="common">Allomyces javanicus var. macrogynus</name>
    <dbReference type="NCBI Taxonomy" id="578462"/>
    <lineage>
        <taxon>Eukaryota</taxon>
        <taxon>Fungi</taxon>
        <taxon>Fungi incertae sedis</taxon>
        <taxon>Blastocladiomycota</taxon>
        <taxon>Blastocladiomycetes</taxon>
        <taxon>Blastocladiales</taxon>
        <taxon>Blastocladiaceae</taxon>
        <taxon>Allomyces</taxon>
    </lineage>
</organism>
<gene>
    <name evidence="2" type="ORF">AMAG_07062</name>
</gene>
<feature type="compositionally biased region" description="Polar residues" evidence="1">
    <location>
        <begin position="457"/>
        <end position="473"/>
    </location>
</feature>
<feature type="compositionally biased region" description="Basic residues" evidence="1">
    <location>
        <begin position="289"/>
        <end position="304"/>
    </location>
</feature>
<dbReference type="VEuPathDB" id="FungiDB:AMAG_07062"/>
<proteinExistence type="predicted"/>
<feature type="compositionally biased region" description="Low complexity" evidence="1">
    <location>
        <begin position="347"/>
        <end position="368"/>
    </location>
</feature>
<feature type="compositionally biased region" description="Basic residues" evidence="1">
    <location>
        <begin position="48"/>
        <end position="61"/>
    </location>
</feature>
<name>A0A0L0SG20_ALLM3</name>
<keyword evidence="3" id="KW-1185">Reference proteome</keyword>
<reference evidence="2 3" key="1">
    <citation type="submission" date="2009-11" db="EMBL/GenBank/DDBJ databases">
        <title>Annotation of Allomyces macrogynus ATCC 38327.</title>
        <authorList>
            <consortium name="The Broad Institute Genome Sequencing Platform"/>
            <person name="Russ C."/>
            <person name="Cuomo C."/>
            <person name="Burger G."/>
            <person name="Gray M.W."/>
            <person name="Holland P.W.H."/>
            <person name="King N."/>
            <person name="Lang F.B.F."/>
            <person name="Roger A.J."/>
            <person name="Ruiz-Trillo I."/>
            <person name="Young S.K."/>
            <person name="Zeng Q."/>
            <person name="Gargeya S."/>
            <person name="Fitzgerald M."/>
            <person name="Haas B."/>
            <person name="Abouelleil A."/>
            <person name="Alvarado L."/>
            <person name="Arachchi H.M."/>
            <person name="Berlin A."/>
            <person name="Chapman S.B."/>
            <person name="Gearin G."/>
            <person name="Goldberg J."/>
            <person name="Griggs A."/>
            <person name="Gujja S."/>
            <person name="Hansen M."/>
            <person name="Heiman D."/>
            <person name="Howarth C."/>
            <person name="Larimer J."/>
            <person name="Lui A."/>
            <person name="MacDonald P.J.P."/>
            <person name="McCowen C."/>
            <person name="Montmayeur A."/>
            <person name="Murphy C."/>
            <person name="Neiman D."/>
            <person name="Pearson M."/>
            <person name="Priest M."/>
            <person name="Roberts A."/>
            <person name="Saif S."/>
            <person name="Shea T."/>
            <person name="Sisk P."/>
            <person name="Stolte C."/>
            <person name="Sykes S."/>
            <person name="Wortman J."/>
            <person name="Nusbaum C."/>
            <person name="Birren B."/>
        </authorList>
    </citation>
    <scope>NUCLEOTIDE SEQUENCE [LARGE SCALE GENOMIC DNA]</scope>
    <source>
        <strain evidence="2 3">ATCC 38327</strain>
    </source>
</reference>
<feature type="compositionally biased region" description="Low complexity" evidence="1">
    <location>
        <begin position="395"/>
        <end position="411"/>
    </location>
</feature>
<feature type="region of interest" description="Disordered" evidence="1">
    <location>
        <begin position="453"/>
        <end position="487"/>
    </location>
</feature>
<sequence>MGSTPAAARASDAAAADTTVSLATTTTTATNAAAGSVPTSAPATAPHTPHRSLRRRLRSRGKAAVGSLKGLRHGRSGASMATHGGSVAVLTPPARAPLTSDIDELLRLEETVQENVKKSMDLLSRPASPPPVTTSFGALYVKDEASYSPETAQPHLRHGRKNVDIDEILAEVEDNVFVTPPSQPRRMSIRRKSVARRVSIRPVVLALPKGRESSRRWSTPAIGAMAKTQMAAAPRSRTHMSMCNVADIPPPPAGAGAASRVSLKDMPIAAPMDIEQIMTLFAAERRKHRRASVVKHHNSARTSRRPSATASTAIPAGTATLKSPTPKSLRRDGARSPPPVAGGAGSARGSASPTAPTTPTNPTAPTSPIVTTPLTIGFTPLESITSAPTSPTVASGMTRSITTTSMGTTATAGGGGRGSISSMAVIMPKGWRRGTLASTDAVREYQVGASVDDEIDSNNNEDTVSRRASSSGVVMSPSAVGTCDLPPVTETSVPALASIADEDDGDDDYVDEAMTDEALLVMLRALPRPVLDVVYVHHDNDIDQLLASPTKTMADG</sequence>
<reference evidence="3" key="2">
    <citation type="submission" date="2009-11" db="EMBL/GenBank/DDBJ databases">
        <title>The Genome Sequence of Allomyces macrogynus strain ATCC 38327.</title>
        <authorList>
            <consortium name="The Broad Institute Genome Sequencing Platform"/>
            <person name="Russ C."/>
            <person name="Cuomo C."/>
            <person name="Shea T."/>
            <person name="Young S.K."/>
            <person name="Zeng Q."/>
            <person name="Koehrsen M."/>
            <person name="Haas B."/>
            <person name="Borodovsky M."/>
            <person name="Guigo R."/>
            <person name="Alvarado L."/>
            <person name="Berlin A."/>
            <person name="Borenstein D."/>
            <person name="Chen Z."/>
            <person name="Engels R."/>
            <person name="Freedman E."/>
            <person name="Gellesch M."/>
            <person name="Goldberg J."/>
            <person name="Griggs A."/>
            <person name="Gujja S."/>
            <person name="Heiman D."/>
            <person name="Hepburn T."/>
            <person name="Howarth C."/>
            <person name="Jen D."/>
            <person name="Larson L."/>
            <person name="Lewis B."/>
            <person name="Mehta T."/>
            <person name="Park D."/>
            <person name="Pearson M."/>
            <person name="Roberts A."/>
            <person name="Saif S."/>
            <person name="Shenoy N."/>
            <person name="Sisk P."/>
            <person name="Stolte C."/>
            <person name="Sykes S."/>
            <person name="Walk T."/>
            <person name="White J."/>
            <person name="Yandava C."/>
            <person name="Burger G."/>
            <person name="Gray M.W."/>
            <person name="Holland P.W.H."/>
            <person name="King N."/>
            <person name="Lang F.B.F."/>
            <person name="Roger A.J."/>
            <person name="Ruiz-Trillo I."/>
            <person name="Lander E."/>
            <person name="Nusbaum C."/>
        </authorList>
    </citation>
    <scope>NUCLEOTIDE SEQUENCE [LARGE SCALE GENOMIC DNA]</scope>
    <source>
        <strain evidence="3">ATCC 38327</strain>
    </source>
</reference>
<dbReference type="Proteomes" id="UP000054350">
    <property type="component" value="Unassembled WGS sequence"/>
</dbReference>
<feature type="compositionally biased region" description="Low complexity" evidence="1">
    <location>
        <begin position="27"/>
        <end position="47"/>
    </location>
</feature>
<feature type="region of interest" description="Disordered" evidence="1">
    <location>
        <begin position="289"/>
        <end position="421"/>
    </location>
</feature>
<evidence type="ECO:0000256" key="1">
    <source>
        <dbReference type="SAM" id="MobiDB-lite"/>
    </source>
</evidence>
<evidence type="ECO:0000313" key="2">
    <source>
        <dbReference type="EMBL" id="KNE61325.1"/>
    </source>
</evidence>
<dbReference type="AlphaFoldDB" id="A0A0L0SG20"/>
<accession>A0A0L0SG20</accession>
<dbReference type="EMBL" id="GG745337">
    <property type="protein sequence ID" value="KNE61325.1"/>
    <property type="molecule type" value="Genomic_DNA"/>
</dbReference>
<protein>
    <submittedName>
        <fullName evidence="2">Uncharacterized protein</fullName>
    </submittedName>
</protein>
<feature type="compositionally biased region" description="Polar residues" evidence="1">
    <location>
        <begin position="382"/>
        <end position="393"/>
    </location>
</feature>
<evidence type="ECO:0000313" key="3">
    <source>
        <dbReference type="Proteomes" id="UP000054350"/>
    </source>
</evidence>
<dbReference type="OrthoDB" id="5582070at2759"/>
<feature type="region of interest" description="Disordered" evidence="1">
    <location>
        <begin position="27"/>
        <end position="92"/>
    </location>
</feature>